<evidence type="ECO:0000313" key="2">
    <source>
        <dbReference type="Proteomes" id="UP001228504"/>
    </source>
</evidence>
<accession>A0ABT9UUP5</accession>
<evidence type="ECO:0000313" key="1">
    <source>
        <dbReference type="EMBL" id="MDQ0150052.1"/>
    </source>
</evidence>
<dbReference type="EMBL" id="JAUSUF010000006">
    <property type="protein sequence ID" value="MDQ0150052.1"/>
    <property type="molecule type" value="Genomic_DNA"/>
</dbReference>
<reference evidence="1 2" key="1">
    <citation type="submission" date="2023-07" db="EMBL/GenBank/DDBJ databases">
        <title>Genomic Encyclopedia of Type Strains, Phase IV (KMG-IV): sequencing the most valuable type-strain genomes for metagenomic binning, comparative biology and taxonomic classification.</title>
        <authorList>
            <person name="Goeker M."/>
        </authorList>
    </citation>
    <scope>NUCLEOTIDE SEQUENCE [LARGE SCALE GENOMIC DNA]</scope>
    <source>
        <strain evidence="1 2">DSM 20694</strain>
    </source>
</reference>
<sequence length="66" mass="7238">MVYAENIKKSVTLNVPLSETLGEMLQSIENKGIKGDCETLGVTMNETLSVTPSKDISKDESIYSEK</sequence>
<dbReference type="Proteomes" id="UP001228504">
    <property type="component" value="Unassembled WGS sequence"/>
</dbReference>
<comment type="caution">
    <text evidence="1">The sequence shown here is derived from an EMBL/GenBank/DDBJ whole genome shotgun (WGS) entry which is preliminary data.</text>
</comment>
<protein>
    <submittedName>
        <fullName evidence="1">Uncharacterized protein</fullName>
    </submittedName>
</protein>
<keyword evidence="2" id="KW-1185">Reference proteome</keyword>
<organism evidence="1 2">
    <name type="scientific">Eubacterium multiforme</name>
    <dbReference type="NCBI Taxonomy" id="83339"/>
    <lineage>
        <taxon>Bacteria</taxon>
        <taxon>Bacillati</taxon>
        <taxon>Bacillota</taxon>
        <taxon>Clostridia</taxon>
        <taxon>Eubacteriales</taxon>
        <taxon>Eubacteriaceae</taxon>
        <taxon>Eubacterium</taxon>
    </lineage>
</organism>
<gene>
    <name evidence="1" type="ORF">J2S18_001988</name>
</gene>
<dbReference type="RefSeq" id="WP_307486378.1">
    <property type="nucleotide sequence ID" value="NZ_JAUSUF010000006.1"/>
</dbReference>
<proteinExistence type="predicted"/>
<name>A0ABT9UUP5_9FIRM</name>